<evidence type="ECO:0000313" key="2">
    <source>
        <dbReference type="Proteomes" id="UP000740883"/>
    </source>
</evidence>
<accession>A0A9P6H018</accession>
<dbReference type="SUPFAM" id="SSF50978">
    <property type="entry name" value="WD40 repeat-like"/>
    <property type="match status" value="1"/>
</dbReference>
<dbReference type="EMBL" id="SBJO01000025">
    <property type="protein sequence ID" value="KAF9764378.1"/>
    <property type="molecule type" value="Genomic_DNA"/>
</dbReference>
<dbReference type="OrthoDB" id="10528580at2759"/>
<dbReference type="AlphaFoldDB" id="A0A9P6H018"/>
<proteinExistence type="predicted"/>
<sequence length="285" mass="32539">MKEPVKIVELMKLSGCKDITINNNMIVALDKDNQIHIKGMCTIPSFLSNISRICLKGDLLYMVTIDTTIIILNTLEMALLGVYEGISEKIKQVQFGERRIHIITDTYKYYTTSYENIKLEIVDDTEKAPSNLSIEELEIAKERAIKAPQTKFSLQRVFKNIVVSSKGDDLTFLDTFGNLNYNGKDFLCVSENLKYLYVANSRIFLVIGDNLIAYNLSSMTIEDKREIGGFRIGEGPFIVASSTLISLSTMKQYILQVQVDNLRWINDRLFFFDSESVYEIIFPID</sequence>
<evidence type="ECO:0000313" key="1">
    <source>
        <dbReference type="EMBL" id="KAF9764378.1"/>
    </source>
</evidence>
<organism evidence="1 2">
    <name type="scientific">Nosema granulosis</name>
    <dbReference type="NCBI Taxonomy" id="83296"/>
    <lineage>
        <taxon>Eukaryota</taxon>
        <taxon>Fungi</taxon>
        <taxon>Fungi incertae sedis</taxon>
        <taxon>Microsporidia</taxon>
        <taxon>Nosematidae</taxon>
        <taxon>Nosema</taxon>
    </lineage>
</organism>
<dbReference type="Proteomes" id="UP000740883">
    <property type="component" value="Unassembled WGS sequence"/>
</dbReference>
<dbReference type="InterPro" id="IPR036322">
    <property type="entry name" value="WD40_repeat_dom_sf"/>
</dbReference>
<name>A0A9P6H018_9MICR</name>
<comment type="caution">
    <text evidence="1">The sequence shown here is derived from an EMBL/GenBank/DDBJ whole genome shotgun (WGS) entry which is preliminary data.</text>
</comment>
<keyword evidence="2" id="KW-1185">Reference proteome</keyword>
<gene>
    <name evidence="1" type="ORF">NGRA_0612</name>
</gene>
<protein>
    <submittedName>
        <fullName evidence="1">Uncharacterized protein</fullName>
    </submittedName>
</protein>
<reference evidence="1 2" key="1">
    <citation type="journal article" date="2020" name="Genome Biol. Evol.">
        <title>Comparative genomics of strictly vertically transmitted, feminizing microsporidia endosymbionts of amphipod crustaceans.</title>
        <authorList>
            <person name="Cormier A."/>
            <person name="Chebbi M.A."/>
            <person name="Giraud I."/>
            <person name="Wattier R."/>
            <person name="Teixeira M."/>
            <person name="Gilbert C."/>
            <person name="Rigaud T."/>
            <person name="Cordaux R."/>
        </authorList>
    </citation>
    <scope>NUCLEOTIDE SEQUENCE [LARGE SCALE GENOMIC DNA]</scope>
    <source>
        <strain evidence="1 2">Ou3-Ou53</strain>
    </source>
</reference>